<feature type="transmembrane region" description="Helical" evidence="6">
    <location>
        <begin position="217"/>
        <end position="239"/>
    </location>
</feature>
<comment type="caution">
    <text evidence="8">The sequence shown here is derived from an EMBL/GenBank/DDBJ whole genome shotgun (WGS) entry which is preliminary data.</text>
</comment>
<feature type="transmembrane region" description="Helical" evidence="6">
    <location>
        <begin position="15"/>
        <end position="35"/>
    </location>
</feature>
<dbReference type="CDD" id="cd06662">
    <property type="entry name" value="SURF1"/>
    <property type="match status" value="1"/>
</dbReference>
<dbReference type="Proteomes" id="UP000526083">
    <property type="component" value="Unassembled WGS sequence"/>
</dbReference>
<keyword evidence="3 6" id="KW-0812">Transmembrane</keyword>
<dbReference type="RefSeq" id="WP_167049866.1">
    <property type="nucleotide sequence ID" value="NZ_JAAOZB010000002.1"/>
</dbReference>
<comment type="subcellular location">
    <subcellularLocation>
        <location evidence="6">Cell membrane</location>
        <topology evidence="6">Multi-pass membrane protein</topology>
    </subcellularLocation>
    <subcellularLocation>
        <location evidence="1">Membrane</location>
    </subcellularLocation>
</comment>
<name>A0A7W3JNP6_9MICO</name>
<proteinExistence type="inferred from homology"/>
<keyword evidence="9" id="KW-1185">Reference proteome</keyword>
<organism evidence="8 9">
    <name type="scientific">Microbacterium halimionae</name>
    <dbReference type="NCBI Taxonomy" id="1526413"/>
    <lineage>
        <taxon>Bacteria</taxon>
        <taxon>Bacillati</taxon>
        <taxon>Actinomycetota</taxon>
        <taxon>Actinomycetes</taxon>
        <taxon>Micrococcales</taxon>
        <taxon>Microbacteriaceae</taxon>
        <taxon>Microbacterium</taxon>
    </lineage>
</organism>
<dbReference type="InterPro" id="IPR002994">
    <property type="entry name" value="Surf1/Shy1"/>
</dbReference>
<protein>
    <recommendedName>
        <fullName evidence="6">SURF1-like protein</fullName>
    </recommendedName>
</protein>
<dbReference type="Pfam" id="PF02104">
    <property type="entry name" value="SURF1"/>
    <property type="match status" value="1"/>
</dbReference>
<evidence type="ECO:0000256" key="5">
    <source>
        <dbReference type="ARBA" id="ARBA00023136"/>
    </source>
</evidence>
<gene>
    <name evidence="8" type="ORF">FHX48_001291</name>
</gene>
<keyword evidence="6" id="KW-1003">Cell membrane</keyword>
<comment type="similarity">
    <text evidence="2 6">Belongs to the SURF1 family.</text>
</comment>
<sequence length="286" mass="31790">MSNTLSPSARTRWRWAGYIAIAIVFAIVCAYLSHWQFSRNSDRNAELALVALNYDAEAVPVEELIPEPDVFSPSDEWHPVTLQGHYIEDEQLLVRNRARGGTSAFEVLVPFELTSGRVFLVNRGWIPPGEGALPEDIPAAPSGEVTVTARIRDGEALPTSGRSAPEGQVPTINLSLIDGIVDSTIDTSAYLLMESESPAPATSPNTIESPSDDPGPYLSYAVQWILFAVMGFIFIGYIIRTERKHRREDEESDDESPGDEHQRRPLFARSRDRDMQDEDALLDHAR</sequence>
<reference evidence="8 9" key="1">
    <citation type="submission" date="2020-07" db="EMBL/GenBank/DDBJ databases">
        <title>Sequencing the genomes of 1000 actinobacteria strains.</title>
        <authorList>
            <person name="Klenk H.-P."/>
        </authorList>
    </citation>
    <scope>NUCLEOTIDE SEQUENCE [LARGE SCALE GENOMIC DNA]</scope>
    <source>
        <strain evidence="8 9">DSM 27576</strain>
    </source>
</reference>
<keyword evidence="5 6" id="KW-0472">Membrane</keyword>
<dbReference type="AlphaFoldDB" id="A0A7W3JNP6"/>
<feature type="compositionally biased region" description="Basic and acidic residues" evidence="7">
    <location>
        <begin position="258"/>
        <end position="274"/>
    </location>
</feature>
<dbReference type="InterPro" id="IPR045214">
    <property type="entry name" value="Surf1/Surf4"/>
</dbReference>
<evidence type="ECO:0000256" key="2">
    <source>
        <dbReference type="ARBA" id="ARBA00007165"/>
    </source>
</evidence>
<evidence type="ECO:0000256" key="4">
    <source>
        <dbReference type="ARBA" id="ARBA00022989"/>
    </source>
</evidence>
<dbReference type="PANTHER" id="PTHR23427:SF2">
    <property type="entry name" value="SURFEIT LOCUS PROTEIN 1"/>
    <property type="match status" value="1"/>
</dbReference>
<evidence type="ECO:0000256" key="1">
    <source>
        <dbReference type="ARBA" id="ARBA00004370"/>
    </source>
</evidence>
<dbReference type="PROSITE" id="PS50895">
    <property type="entry name" value="SURF1"/>
    <property type="match status" value="1"/>
</dbReference>
<evidence type="ECO:0000256" key="6">
    <source>
        <dbReference type="RuleBase" id="RU363076"/>
    </source>
</evidence>
<dbReference type="EMBL" id="JACGWY010000002">
    <property type="protein sequence ID" value="MBA8816218.1"/>
    <property type="molecule type" value="Genomic_DNA"/>
</dbReference>
<evidence type="ECO:0000256" key="3">
    <source>
        <dbReference type="ARBA" id="ARBA00022692"/>
    </source>
</evidence>
<evidence type="ECO:0000313" key="9">
    <source>
        <dbReference type="Proteomes" id="UP000526083"/>
    </source>
</evidence>
<dbReference type="GO" id="GO:0005886">
    <property type="term" value="C:plasma membrane"/>
    <property type="evidence" value="ECO:0007669"/>
    <property type="project" value="UniProtKB-SubCell"/>
</dbReference>
<evidence type="ECO:0000313" key="8">
    <source>
        <dbReference type="EMBL" id="MBA8816218.1"/>
    </source>
</evidence>
<dbReference type="PANTHER" id="PTHR23427">
    <property type="entry name" value="SURFEIT LOCUS PROTEIN"/>
    <property type="match status" value="1"/>
</dbReference>
<accession>A0A7W3JNP6</accession>
<evidence type="ECO:0000256" key="7">
    <source>
        <dbReference type="SAM" id="MobiDB-lite"/>
    </source>
</evidence>
<feature type="region of interest" description="Disordered" evidence="7">
    <location>
        <begin position="244"/>
        <end position="286"/>
    </location>
</feature>
<keyword evidence="4 6" id="KW-1133">Transmembrane helix</keyword>